<reference evidence="2" key="3">
    <citation type="journal article" date="2015" name="ISME J.">
        <title>Riverbed methanotrophy sustained by high carbon conversion efficiency.</title>
        <authorList>
            <person name="Trimmer M."/>
            <person name="Shelley F.C."/>
            <person name="Purdy K.J."/>
            <person name="Maanoja S.T."/>
            <person name="Chronopoulou P.M."/>
            <person name="Grey J."/>
        </authorList>
    </citation>
    <scope>NUCLEOTIDE SEQUENCE</scope>
</reference>
<organism evidence="1">
    <name type="scientific">uncultured methanotrophic bacterium</name>
    <dbReference type="NCBI Taxonomy" id="288814"/>
    <lineage>
        <taxon>Bacteria</taxon>
        <taxon>environmental samples</taxon>
    </lineage>
</organism>
<reference evidence="1" key="2">
    <citation type="submission" date="2014-06" db="EMBL/GenBank/DDBJ databases">
        <title>Sustained carbon fixation efficiency of riverbed methanotrophy across a gradient of functional gene abundance and diversity.</title>
        <authorList>
            <person name="Trimmer M."/>
            <person name="Shelley F.C."/>
            <person name="Maanoja S.T."/>
            <person name="Chronopoulou P.-M."/>
            <person name="Purdy K.J."/>
            <person name="Grey J."/>
        </authorList>
    </citation>
    <scope>NUCLEOTIDE SEQUENCE</scope>
</reference>
<reference evidence="1" key="1">
    <citation type="submission" date="2014-04" db="EMBL/GenBank/DDBJ databases">
        <authorList>
            <person name="Chronopoulou M."/>
        </authorList>
    </citation>
    <scope>NUCLEOTIDE SEQUENCE</scope>
</reference>
<feature type="non-terminal residue" evidence="1">
    <location>
        <position position="1"/>
    </location>
</feature>
<dbReference type="InterPro" id="IPR037001">
    <property type="entry name" value="NH3/CH4_mOase_suA_sf"/>
</dbReference>
<evidence type="ECO:0000313" key="1">
    <source>
        <dbReference type="EMBL" id="CDQ47631.1"/>
    </source>
</evidence>
<dbReference type="Pfam" id="PF02461">
    <property type="entry name" value="AMO"/>
    <property type="match status" value="1"/>
</dbReference>
<keyword evidence="1" id="KW-0560">Oxidoreductase</keyword>
<dbReference type="EMBL" id="LK052751">
    <property type="protein sequence ID" value="CDR35442.1"/>
    <property type="molecule type" value="Genomic_DNA"/>
</dbReference>
<feature type="non-terminal residue" evidence="1">
    <location>
        <position position="162"/>
    </location>
</feature>
<name>A0A060VCP9_9BACT</name>
<dbReference type="InterPro" id="IPR003393">
    <property type="entry name" value="NH3_CH4_mOase_A"/>
</dbReference>
<accession>A0A060VCP9</accession>
<protein>
    <submittedName>
        <fullName evidence="1">Particulate methane monooxygenase</fullName>
    </submittedName>
</protein>
<dbReference type="Gene3D" id="1.20.1450.10">
    <property type="entry name" value="Ammonia/particulate methane monooxygenase, subunit A"/>
    <property type="match status" value="1"/>
</dbReference>
<evidence type="ECO:0000313" key="2">
    <source>
        <dbReference type="EMBL" id="CDR35442.1"/>
    </source>
</evidence>
<dbReference type="AlphaFoldDB" id="A0A060VCP9"/>
<proteinExistence type="predicted"/>
<sequence length="162" mass="17664">RLEGPAFLAGRDADLADHVSGGDPVRALGKVPAADRRDGVRRRAAARAMGESHPQLLRMGVLSPELRLAGDGDPGRDSPRLRADVVAQLSADRNLGGMLWGVVFYFGNWPMLAAFHLPVNHNGVLLSVADLQGFEYIRTGTPEYIRIIERGTLRTFGKALRR</sequence>
<gene>
    <name evidence="1" type="primary">pmoA</name>
</gene>
<dbReference type="EMBL" id="LK021542">
    <property type="protein sequence ID" value="CDQ47631.1"/>
    <property type="molecule type" value="Genomic_DNA"/>
</dbReference>
<keyword evidence="1" id="KW-0503">Monooxygenase</keyword>
<dbReference type="GO" id="GO:0004497">
    <property type="term" value="F:monooxygenase activity"/>
    <property type="evidence" value="ECO:0007669"/>
    <property type="project" value="UniProtKB-KW"/>
</dbReference>